<reference evidence="2 3" key="1">
    <citation type="submission" date="2021-09" db="EMBL/GenBank/DDBJ databases">
        <title>Whole genome sequence of Nocardioides sp. GBK3QG-3.</title>
        <authorList>
            <person name="Tuo L."/>
        </authorList>
    </citation>
    <scope>NUCLEOTIDE SEQUENCE [LARGE SCALE GENOMIC DNA]</scope>
    <source>
        <strain evidence="2 3">GBK3QG-3</strain>
    </source>
</reference>
<evidence type="ECO:0000313" key="2">
    <source>
        <dbReference type="EMBL" id="MBZ5739026.1"/>
    </source>
</evidence>
<proteinExistence type="predicted"/>
<evidence type="ECO:0000313" key="3">
    <source>
        <dbReference type="Proteomes" id="UP000780875"/>
    </source>
</evidence>
<dbReference type="EMBL" id="JAIQZJ010000007">
    <property type="protein sequence ID" value="MBZ5739026.1"/>
    <property type="molecule type" value="Genomic_DNA"/>
</dbReference>
<accession>A0ABS7UE94</accession>
<protein>
    <submittedName>
        <fullName evidence="2">LytR C-terminal domain-containing protein</fullName>
    </submittedName>
</protein>
<comment type="caution">
    <text evidence="2">The sequence shown here is derived from an EMBL/GenBank/DDBJ whole genome shotgun (WGS) entry which is preliminary data.</text>
</comment>
<dbReference type="InterPro" id="IPR027381">
    <property type="entry name" value="LytR/CpsA/Psr_C"/>
</dbReference>
<keyword evidence="3" id="KW-1185">Reference proteome</keyword>
<gene>
    <name evidence="2" type="ORF">K8U61_12690</name>
</gene>
<dbReference type="Proteomes" id="UP000780875">
    <property type="component" value="Unassembled WGS sequence"/>
</dbReference>
<evidence type="ECO:0000259" key="1">
    <source>
        <dbReference type="Pfam" id="PF13399"/>
    </source>
</evidence>
<organism evidence="2 3">
    <name type="scientific">Nocardioides mangrovi</name>
    <dbReference type="NCBI Taxonomy" id="2874580"/>
    <lineage>
        <taxon>Bacteria</taxon>
        <taxon>Bacillati</taxon>
        <taxon>Actinomycetota</taxon>
        <taxon>Actinomycetes</taxon>
        <taxon>Propionibacteriales</taxon>
        <taxon>Nocardioidaceae</taxon>
        <taxon>Nocardioides</taxon>
    </lineage>
</organism>
<name>A0ABS7UE94_9ACTN</name>
<dbReference type="Pfam" id="PF13399">
    <property type="entry name" value="LytR_C"/>
    <property type="match status" value="1"/>
</dbReference>
<sequence>MTQGVRTTVTLAALGLLLVLAGLWGWQAATEPLPAKVDSPICVTTPVAAGEKIFPEQVTVSVYNAGQRQGLAGRTMSQLSDAGFAEGQVGDITNARVTTVAIWADDPDNPAVKLVASRLGPDVEITRREGPGAGVDVIVGDGFEDVVRGNRSVVAGTDTSICSPPVE</sequence>
<dbReference type="RefSeq" id="WP_224123399.1">
    <property type="nucleotide sequence ID" value="NZ_JAIQZJ010000007.1"/>
</dbReference>
<feature type="domain" description="LytR/CpsA/Psr regulator C-terminal" evidence="1">
    <location>
        <begin position="57"/>
        <end position="143"/>
    </location>
</feature>
<dbReference type="Gene3D" id="3.30.70.2390">
    <property type="match status" value="1"/>
</dbReference>